<protein>
    <submittedName>
        <fullName evidence="1">Uncharacterized protein</fullName>
    </submittedName>
</protein>
<gene>
    <name evidence="1" type="ORF">BSL78_19392</name>
</gene>
<evidence type="ECO:0000313" key="1">
    <source>
        <dbReference type="EMBL" id="PIK43757.1"/>
    </source>
</evidence>
<dbReference type="AlphaFoldDB" id="A0A2G8K6V9"/>
<dbReference type="STRING" id="307972.A0A2G8K6V9"/>
<dbReference type="InterPro" id="IPR051055">
    <property type="entry name" value="PIF1_helicase"/>
</dbReference>
<dbReference type="OrthoDB" id="416437at2759"/>
<dbReference type="EMBL" id="MRZV01000827">
    <property type="protein sequence ID" value="PIK43757.1"/>
    <property type="molecule type" value="Genomic_DNA"/>
</dbReference>
<dbReference type="PANTHER" id="PTHR47642:SF5">
    <property type="entry name" value="ATP-DEPENDENT DNA HELICASE"/>
    <property type="match status" value="1"/>
</dbReference>
<name>A0A2G8K6V9_STIJA</name>
<proteinExistence type="predicted"/>
<organism evidence="1 2">
    <name type="scientific">Stichopus japonicus</name>
    <name type="common">Sea cucumber</name>
    <dbReference type="NCBI Taxonomy" id="307972"/>
    <lineage>
        <taxon>Eukaryota</taxon>
        <taxon>Metazoa</taxon>
        <taxon>Echinodermata</taxon>
        <taxon>Eleutherozoa</taxon>
        <taxon>Echinozoa</taxon>
        <taxon>Holothuroidea</taxon>
        <taxon>Aspidochirotacea</taxon>
        <taxon>Aspidochirotida</taxon>
        <taxon>Stichopodidae</taxon>
        <taxon>Apostichopus</taxon>
    </lineage>
</organism>
<dbReference type="Proteomes" id="UP000230750">
    <property type="component" value="Unassembled WGS sequence"/>
</dbReference>
<accession>A0A2G8K6V9</accession>
<dbReference type="PANTHER" id="PTHR47642">
    <property type="entry name" value="ATP-DEPENDENT DNA HELICASE"/>
    <property type="match status" value="1"/>
</dbReference>
<sequence>MKLYIRQDYQQLQDCVRQSTQKETIFLRRHPSEIWVNNYNPTLLMAWDANMDIQFVLDAYSCIMYIISISAKQNEDGDLLKTAQQEARDGNLQVMDEFRKLGSVYLHHREVSVMESVYRVTGMHLKQCSRQVIFIPTDLDCQRLSVPLQRLQNREEDTDEIWMPNINDRYLERPQS</sequence>
<comment type="caution">
    <text evidence="1">The sequence shown here is derived from an EMBL/GenBank/DDBJ whole genome shotgun (WGS) entry which is preliminary data.</text>
</comment>
<reference evidence="1 2" key="1">
    <citation type="journal article" date="2017" name="PLoS Biol.">
        <title>The sea cucumber genome provides insights into morphological evolution and visceral regeneration.</title>
        <authorList>
            <person name="Zhang X."/>
            <person name="Sun L."/>
            <person name="Yuan J."/>
            <person name="Sun Y."/>
            <person name="Gao Y."/>
            <person name="Zhang L."/>
            <person name="Li S."/>
            <person name="Dai H."/>
            <person name="Hamel J.F."/>
            <person name="Liu C."/>
            <person name="Yu Y."/>
            <person name="Liu S."/>
            <person name="Lin W."/>
            <person name="Guo K."/>
            <person name="Jin S."/>
            <person name="Xu P."/>
            <person name="Storey K.B."/>
            <person name="Huan P."/>
            <person name="Zhang T."/>
            <person name="Zhou Y."/>
            <person name="Zhang J."/>
            <person name="Lin C."/>
            <person name="Li X."/>
            <person name="Xing L."/>
            <person name="Huo D."/>
            <person name="Sun M."/>
            <person name="Wang L."/>
            <person name="Mercier A."/>
            <person name="Li F."/>
            <person name="Yang H."/>
            <person name="Xiang J."/>
        </authorList>
    </citation>
    <scope>NUCLEOTIDE SEQUENCE [LARGE SCALE GENOMIC DNA]</scope>
    <source>
        <strain evidence="1">Shaxun</strain>
        <tissue evidence="1">Muscle</tissue>
    </source>
</reference>
<evidence type="ECO:0000313" key="2">
    <source>
        <dbReference type="Proteomes" id="UP000230750"/>
    </source>
</evidence>
<keyword evidence="2" id="KW-1185">Reference proteome</keyword>